<reference evidence="3" key="1">
    <citation type="submission" date="2020-08" db="EMBL/GenBank/DDBJ databases">
        <title>Lacibacter sp. S13-6-6 genome sequencing.</title>
        <authorList>
            <person name="Jin L."/>
        </authorList>
    </citation>
    <scope>NUCLEOTIDE SEQUENCE [LARGE SCALE GENOMIC DNA]</scope>
    <source>
        <strain evidence="3">S13-6-6</strain>
    </source>
</reference>
<accession>A0A7G5XEB0</accession>
<keyword evidence="1" id="KW-1133">Transmembrane helix</keyword>
<feature type="transmembrane region" description="Helical" evidence="1">
    <location>
        <begin position="21"/>
        <end position="44"/>
    </location>
</feature>
<dbReference type="AlphaFoldDB" id="A0A7G5XEB0"/>
<evidence type="ECO:0000256" key="1">
    <source>
        <dbReference type="SAM" id="Phobius"/>
    </source>
</evidence>
<evidence type="ECO:0000313" key="3">
    <source>
        <dbReference type="Proteomes" id="UP000515344"/>
    </source>
</evidence>
<dbReference type="Pfam" id="PF12836">
    <property type="entry name" value="HHH_3"/>
    <property type="match status" value="3"/>
</dbReference>
<dbReference type="EMBL" id="CP060007">
    <property type="protein sequence ID" value="QNA43813.1"/>
    <property type="molecule type" value="Genomic_DNA"/>
</dbReference>
<dbReference type="Gene3D" id="1.10.150.280">
    <property type="entry name" value="AF1531-like domain"/>
    <property type="match status" value="3"/>
</dbReference>
<dbReference type="Proteomes" id="UP000515344">
    <property type="component" value="Chromosome"/>
</dbReference>
<dbReference type="InterPro" id="IPR051675">
    <property type="entry name" value="Endo/Exo/Phosphatase_dom_1"/>
</dbReference>
<dbReference type="RefSeq" id="WP_182802075.1">
    <property type="nucleotide sequence ID" value="NZ_CP060007.1"/>
</dbReference>
<dbReference type="InterPro" id="IPR010994">
    <property type="entry name" value="RuvA_2-like"/>
</dbReference>
<dbReference type="PANTHER" id="PTHR21180">
    <property type="entry name" value="ENDONUCLEASE/EXONUCLEASE/PHOSPHATASE FAMILY DOMAIN-CONTAINING PROTEIN 1"/>
    <property type="match status" value="1"/>
</dbReference>
<dbReference type="KEGG" id="lacs:H4075_17285"/>
<keyword evidence="1" id="KW-0812">Transmembrane</keyword>
<keyword evidence="3" id="KW-1185">Reference proteome</keyword>
<proteinExistence type="predicted"/>
<dbReference type="PANTHER" id="PTHR21180:SF32">
    <property type="entry name" value="ENDONUCLEASE_EXONUCLEASE_PHOSPHATASE FAMILY DOMAIN-CONTAINING PROTEIN 1"/>
    <property type="match status" value="1"/>
</dbReference>
<dbReference type="SUPFAM" id="SSF47781">
    <property type="entry name" value="RuvA domain 2-like"/>
    <property type="match status" value="3"/>
</dbReference>
<organism evidence="2 3">
    <name type="scientific">Lacibacter sediminis</name>
    <dbReference type="NCBI Taxonomy" id="2760713"/>
    <lineage>
        <taxon>Bacteria</taxon>
        <taxon>Pseudomonadati</taxon>
        <taxon>Bacteroidota</taxon>
        <taxon>Chitinophagia</taxon>
        <taxon>Chitinophagales</taxon>
        <taxon>Chitinophagaceae</taxon>
        <taxon>Lacibacter</taxon>
    </lineage>
</organism>
<evidence type="ECO:0000313" key="2">
    <source>
        <dbReference type="EMBL" id="QNA43813.1"/>
    </source>
</evidence>
<protein>
    <submittedName>
        <fullName evidence="2">Helix-hairpin-helix domain-containing protein</fullName>
    </submittedName>
</protein>
<keyword evidence="1" id="KW-0472">Membrane</keyword>
<sequence length="322" mass="36669">MQFTQTKWVKEYFSFTKKERNAIIILGSLALLFSLLPTLFPFLVKSDIELVVDTAAQRELTALEILPDKNEQSTASYSDADLYQPKESRFEKYRREKTAGELFAFDPNAATAEEWKRLGLRDKTIQTILKYRTKGGKFYKAADLQRIYGLHSDEYKRLAPYIQIETIAKPVREPAIVSNEIKTDRKEYNAAVVDINHADTTTWKQLKGIGSAYARRIVNFRTKLGGFVSIEQVGETYGLPDSVFQKVKQQLRLGSSSINQIDVNNSTVEQLKAHPYIGFSVANSIVQYRSQHGNFSTITDLQKIGAIDEALYRKISPYLTVK</sequence>
<name>A0A7G5XEB0_9BACT</name>
<gene>
    <name evidence="2" type="ORF">H4075_17285</name>
</gene>